<proteinExistence type="predicted"/>
<dbReference type="SMART" id="SM00014">
    <property type="entry name" value="acidPPc"/>
    <property type="match status" value="1"/>
</dbReference>
<dbReference type="AlphaFoldDB" id="A0A5B2VU54"/>
<gene>
    <name evidence="4" type="ORF">F0L74_08550</name>
</gene>
<keyword evidence="1" id="KW-0812">Transmembrane</keyword>
<dbReference type="RefSeq" id="WP_149837447.1">
    <property type="nucleotide sequence ID" value="NZ_VUOC01000002.1"/>
</dbReference>
<feature type="chain" id="PRO_5023076626" evidence="2">
    <location>
        <begin position="22"/>
        <end position="299"/>
    </location>
</feature>
<keyword evidence="2" id="KW-0732">Signal</keyword>
<dbReference type="PROSITE" id="PS51257">
    <property type="entry name" value="PROKAR_LIPOPROTEIN"/>
    <property type="match status" value="1"/>
</dbReference>
<evidence type="ECO:0000313" key="4">
    <source>
        <dbReference type="EMBL" id="KAA2242575.1"/>
    </source>
</evidence>
<reference evidence="4 5" key="1">
    <citation type="submission" date="2019-09" db="EMBL/GenBank/DDBJ databases">
        <title>Chitinophaga ginsengihumi sp. nov., isolated from soil of ginseng rhizosphere.</title>
        <authorList>
            <person name="Lee J."/>
        </authorList>
    </citation>
    <scope>NUCLEOTIDE SEQUENCE [LARGE SCALE GENOMIC DNA]</scope>
    <source>
        <strain evidence="4 5">BN140078</strain>
    </source>
</reference>
<sequence>MRMIPTTGSLFFLLSCYLLLANNVAAQSGPELLTSPETPVLLAKDSTREKVYNVKWKYELPGAVGFVVGSYFLFPALDRSSAFDVSDLAKLNPDDVNGFDRPIIFKDPNGFANAQKHSDFWLNLSIVSPIVLGLDKKVRKDWLDLISLYLVTHAVDNSVYFALAFPIRRARPFTYNPNVKVEDRVGLAKSNSFFSGHVSFAATSTFFLVKVFTDYHEIKGWKRLLLYAAATVPPSLVGYYRMEAARHFKTDVLLGLLVGGSSGILVPELHRNKKKDARLTLEPYYGTQSTGVTMRLALR</sequence>
<feature type="transmembrane region" description="Helical" evidence="1">
    <location>
        <begin position="60"/>
        <end position="77"/>
    </location>
</feature>
<evidence type="ECO:0000256" key="1">
    <source>
        <dbReference type="SAM" id="Phobius"/>
    </source>
</evidence>
<evidence type="ECO:0000259" key="3">
    <source>
        <dbReference type="SMART" id="SM00014"/>
    </source>
</evidence>
<dbReference type="Pfam" id="PF01569">
    <property type="entry name" value="PAP2"/>
    <property type="match status" value="1"/>
</dbReference>
<accession>A0A5B2VU54</accession>
<evidence type="ECO:0000256" key="2">
    <source>
        <dbReference type="SAM" id="SignalP"/>
    </source>
</evidence>
<name>A0A5B2VU54_9BACT</name>
<reference evidence="4 5" key="2">
    <citation type="submission" date="2019-09" db="EMBL/GenBank/DDBJ databases">
        <authorList>
            <person name="Jin C."/>
        </authorList>
    </citation>
    <scope>NUCLEOTIDE SEQUENCE [LARGE SCALE GENOMIC DNA]</scope>
    <source>
        <strain evidence="4 5">BN140078</strain>
    </source>
</reference>
<protein>
    <submittedName>
        <fullName evidence="4">Phosphatase PAP2 family protein</fullName>
    </submittedName>
</protein>
<dbReference type="Proteomes" id="UP000324611">
    <property type="component" value="Unassembled WGS sequence"/>
</dbReference>
<keyword evidence="1" id="KW-1133">Transmembrane helix</keyword>
<evidence type="ECO:0000313" key="5">
    <source>
        <dbReference type="Proteomes" id="UP000324611"/>
    </source>
</evidence>
<keyword evidence="1" id="KW-0472">Membrane</keyword>
<keyword evidence="5" id="KW-1185">Reference proteome</keyword>
<feature type="transmembrane region" description="Helical" evidence="1">
    <location>
        <begin position="224"/>
        <end position="240"/>
    </location>
</feature>
<organism evidence="4 5">
    <name type="scientific">Chitinophaga agrisoli</name>
    <dbReference type="NCBI Taxonomy" id="2607653"/>
    <lineage>
        <taxon>Bacteria</taxon>
        <taxon>Pseudomonadati</taxon>
        <taxon>Bacteroidota</taxon>
        <taxon>Chitinophagia</taxon>
        <taxon>Chitinophagales</taxon>
        <taxon>Chitinophagaceae</taxon>
        <taxon>Chitinophaga</taxon>
    </lineage>
</organism>
<dbReference type="SUPFAM" id="SSF48317">
    <property type="entry name" value="Acid phosphatase/Vanadium-dependent haloperoxidase"/>
    <property type="match status" value="1"/>
</dbReference>
<feature type="signal peptide" evidence="2">
    <location>
        <begin position="1"/>
        <end position="21"/>
    </location>
</feature>
<dbReference type="InterPro" id="IPR036938">
    <property type="entry name" value="PAP2/HPO_sf"/>
</dbReference>
<feature type="transmembrane region" description="Helical" evidence="1">
    <location>
        <begin position="146"/>
        <end position="167"/>
    </location>
</feature>
<dbReference type="Gene3D" id="1.20.144.10">
    <property type="entry name" value="Phosphatidic acid phosphatase type 2/haloperoxidase"/>
    <property type="match status" value="1"/>
</dbReference>
<dbReference type="EMBL" id="VUOC01000002">
    <property type="protein sequence ID" value="KAA2242575.1"/>
    <property type="molecule type" value="Genomic_DNA"/>
</dbReference>
<feature type="domain" description="Phosphatidic acid phosphatase type 2/haloperoxidase" evidence="3">
    <location>
        <begin position="145"/>
        <end position="267"/>
    </location>
</feature>
<dbReference type="InterPro" id="IPR000326">
    <property type="entry name" value="PAP2/HPO"/>
</dbReference>
<comment type="caution">
    <text evidence="4">The sequence shown here is derived from an EMBL/GenBank/DDBJ whole genome shotgun (WGS) entry which is preliminary data.</text>
</comment>
<feature type="transmembrane region" description="Helical" evidence="1">
    <location>
        <begin position="252"/>
        <end position="269"/>
    </location>
</feature>
<feature type="transmembrane region" description="Helical" evidence="1">
    <location>
        <begin position="193"/>
        <end position="212"/>
    </location>
</feature>